<accession>A0ABN0C251</accession>
<gene>
    <name evidence="1" type="ORF">HMPREF9607_02508</name>
</gene>
<sequence length="43" mass="4756">MPRGRPTVPDGLCRDAVFRLITRETRQSLTIDTGSIEGPQMIA</sequence>
<reference evidence="1" key="1">
    <citation type="submission" date="2010-08" db="EMBL/GenBank/DDBJ databases">
        <authorList>
            <person name="Weinstock G."/>
            <person name="Sodergren E."/>
            <person name="Clifton S."/>
            <person name="Fulton L."/>
            <person name="Fulton B."/>
            <person name="Courtney L."/>
            <person name="Fronick C."/>
            <person name="Harrison M."/>
            <person name="Strong C."/>
            <person name="Farmer C."/>
            <person name="Delahaunty K."/>
            <person name="Markovic C."/>
            <person name="Hall O."/>
            <person name="Minx P."/>
            <person name="Tomlinson C."/>
            <person name="Mitreva M."/>
            <person name="Hou S."/>
            <person name="Chen J."/>
            <person name="Wollam A."/>
            <person name="Pepin K.H."/>
            <person name="Johnson M."/>
            <person name="Bhonagiri V."/>
            <person name="Zhang X."/>
            <person name="Suruliraj S."/>
            <person name="Warren W."/>
            <person name="Chinwalla A."/>
            <person name="Mardis E.R."/>
            <person name="Wilson R.K."/>
        </authorList>
    </citation>
    <scope>NUCLEOTIDE SEQUENCE [LARGE SCALE GENOMIC DNA]</scope>
    <source>
        <strain evidence="1">HL044PA1</strain>
    </source>
</reference>
<keyword evidence="2" id="KW-1185">Reference proteome</keyword>
<protein>
    <submittedName>
        <fullName evidence="1">Uncharacterized protein</fullName>
    </submittedName>
</protein>
<proteinExistence type="predicted"/>
<organism evidence="1 2">
    <name type="scientific">Cutibacterium modestum HL044PA1</name>
    <dbReference type="NCBI Taxonomy" id="765109"/>
    <lineage>
        <taxon>Bacteria</taxon>
        <taxon>Bacillati</taxon>
        <taxon>Actinomycetota</taxon>
        <taxon>Actinomycetes</taxon>
        <taxon>Propionibacteriales</taxon>
        <taxon>Propionibacteriaceae</taxon>
        <taxon>Cutibacterium</taxon>
        <taxon>Cutibacterium modestum</taxon>
    </lineage>
</organism>
<dbReference type="EMBL" id="ADZU01000041">
    <property type="protein sequence ID" value="EFS91218.1"/>
    <property type="molecule type" value="Genomic_DNA"/>
</dbReference>
<evidence type="ECO:0000313" key="2">
    <source>
        <dbReference type="Proteomes" id="UP000003179"/>
    </source>
</evidence>
<evidence type="ECO:0000313" key="1">
    <source>
        <dbReference type="EMBL" id="EFS91218.1"/>
    </source>
</evidence>
<comment type="caution">
    <text evidence="1">The sequence shown here is derived from an EMBL/GenBank/DDBJ whole genome shotgun (WGS) entry which is preliminary data.</text>
</comment>
<name>A0ABN0C251_9ACTN</name>
<dbReference type="Proteomes" id="UP000003179">
    <property type="component" value="Unassembled WGS sequence"/>
</dbReference>